<dbReference type="PROSITE" id="PS00216">
    <property type="entry name" value="SUGAR_TRANSPORT_1"/>
    <property type="match status" value="1"/>
</dbReference>
<organism evidence="8 9">
    <name type="scientific">Oceanospirillum sediminis</name>
    <dbReference type="NCBI Taxonomy" id="2760088"/>
    <lineage>
        <taxon>Bacteria</taxon>
        <taxon>Pseudomonadati</taxon>
        <taxon>Pseudomonadota</taxon>
        <taxon>Gammaproteobacteria</taxon>
        <taxon>Oceanospirillales</taxon>
        <taxon>Oceanospirillaceae</taxon>
        <taxon>Oceanospirillum</taxon>
    </lineage>
</organism>
<dbReference type="GO" id="GO:0005886">
    <property type="term" value="C:plasma membrane"/>
    <property type="evidence" value="ECO:0007669"/>
    <property type="project" value="UniProtKB-SubCell"/>
</dbReference>
<feature type="transmembrane region" description="Helical" evidence="6">
    <location>
        <begin position="75"/>
        <end position="94"/>
    </location>
</feature>
<feature type="transmembrane region" description="Helical" evidence="6">
    <location>
        <begin position="164"/>
        <end position="183"/>
    </location>
</feature>
<evidence type="ECO:0000256" key="3">
    <source>
        <dbReference type="ARBA" id="ARBA00022692"/>
    </source>
</evidence>
<name>A0A839ISS7_9GAMM</name>
<dbReference type="RefSeq" id="WP_182809420.1">
    <property type="nucleotide sequence ID" value="NZ_JACJFM010000017.1"/>
</dbReference>
<protein>
    <submittedName>
        <fullName evidence="8">Multidrug effflux MFS transporter</fullName>
    </submittedName>
</protein>
<dbReference type="InterPro" id="IPR005829">
    <property type="entry name" value="Sugar_transporter_CS"/>
</dbReference>
<dbReference type="AlphaFoldDB" id="A0A839ISS7"/>
<dbReference type="SUPFAM" id="SSF103473">
    <property type="entry name" value="MFS general substrate transporter"/>
    <property type="match status" value="1"/>
</dbReference>
<feature type="transmembrane region" description="Helical" evidence="6">
    <location>
        <begin position="211"/>
        <end position="235"/>
    </location>
</feature>
<comment type="subcellular location">
    <subcellularLocation>
        <location evidence="1">Cell membrane</location>
        <topology evidence="1">Multi-pass membrane protein</topology>
    </subcellularLocation>
</comment>
<keyword evidence="9" id="KW-1185">Reference proteome</keyword>
<feature type="transmembrane region" description="Helical" evidence="6">
    <location>
        <begin position="365"/>
        <end position="386"/>
    </location>
</feature>
<proteinExistence type="predicted"/>
<evidence type="ECO:0000256" key="6">
    <source>
        <dbReference type="SAM" id="Phobius"/>
    </source>
</evidence>
<feature type="transmembrane region" description="Helical" evidence="6">
    <location>
        <begin position="133"/>
        <end position="152"/>
    </location>
</feature>
<dbReference type="InterPro" id="IPR050189">
    <property type="entry name" value="MFS_Efflux_Transporters"/>
</dbReference>
<keyword evidence="3 6" id="KW-0812">Transmembrane</keyword>
<feature type="domain" description="Major facilitator superfamily (MFS) profile" evidence="7">
    <location>
        <begin position="1"/>
        <end position="387"/>
    </location>
</feature>
<evidence type="ECO:0000313" key="9">
    <source>
        <dbReference type="Proteomes" id="UP000565262"/>
    </source>
</evidence>
<keyword evidence="5 6" id="KW-0472">Membrane</keyword>
<dbReference type="GO" id="GO:0022857">
    <property type="term" value="F:transmembrane transporter activity"/>
    <property type="evidence" value="ECO:0007669"/>
    <property type="project" value="InterPro"/>
</dbReference>
<feature type="transmembrane region" description="Helical" evidence="6">
    <location>
        <begin position="247"/>
        <end position="265"/>
    </location>
</feature>
<keyword evidence="4 6" id="KW-1133">Transmembrane helix</keyword>
<evidence type="ECO:0000256" key="1">
    <source>
        <dbReference type="ARBA" id="ARBA00004651"/>
    </source>
</evidence>
<dbReference type="EMBL" id="JACJFM010000017">
    <property type="protein sequence ID" value="MBB1487642.1"/>
    <property type="molecule type" value="Genomic_DNA"/>
</dbReference>
<dbReference type="PANTHER" id="PTHR43124:SF3">
    <property type="entry name" value="CHLORAMPHENICOL EFFLUX PUMP RV0191"/>
    <property type="match status" value="1"/>
</dbReference>
<keyword evidence="2" id="KW-1003">Cell membrane</keyword>
<dbReference type="InterPro" id="IPR011701">
    <property type="entry name" value="MFS"/>
</dbReference>
<dbReference type="Pfam" id="PF07690">
    <property type="entry name" value="MFS_1"/>
    <property type="match status" value="1"/>
</dbReference>
<sequence>MSTRTKTAPMPMLLAMATASPVALNIFAPVMPELAESFAADPFTVQLGFTLYLLTLAIGQFLSGPLADRFGRRPVLLWGFIIHILGCLLGALATDIAQLLVGRILQALGGCTGMLLARSILVQQHGRDQAAGYLGYITLGIAASQAIAPTLGGYLNLTAGWTSVFYLSLVMGCMVWLAAIWYLPEDELSSEKRSITQVFSSYREVLRNRQYLMMAMSSTLIASCFFTFITSAPFVVAQNLTGDSADYGNWFLMVAGGFFAGSMVAGKTSAKLGVNRMIPAGHSLSLLAASLMLIMFLLSGVSYFSLFLPMALFTFGRGLSQPSAQSVAIGSVASAATASGMLGFIQLLAGSALAQITPLLMQINLIMLPVTMILAVVLALLCFYQSKK</sequence>
<dbReference type="PANTHER" id="PTHR43124">
    <property type="entry name" value="PURINE EFFLUX PUMP PBUE"/>
    <property type="match status" value="1"/>
</dbReference>
<dbReference type="InterPro" id="IPR036259">
    <property type="entry name" value="MFS_trans_sf"/>
</dbReference>
<dbReference type="Proteomes" id="UP000565262">
    <property type="component" value="Unassembled WGS sequence"/>
</dbReference>
<evidence type="ECO:0000256" key="5">
    <source>
        <dbReference type="ARBA" id="ARBA00023136"/>
    </source>
</evidence>
<evidence type="ECO:0000256" key="2">
    <source>
        <dbReference type="ARBA" id="ARBA00022475"/>
    </source>
</evidence>
<evidence type="ECO:0000259" key="7">
    <source>
        <dbReference type="PROSITE" id="PS50850"/>
    </source>
</evidence>
<dbReference type="InterPro" id="IPR020846">
    <property type="entry name" value="MFS_dom"/>
</dbReference>
<accession>A0A839ISS7</accession>
<evidence type="ECO:0000256" key="4">
    <source>
        <dbReference type="ARBA" id="ARBA00022989"/>
    </source>
</evidence>
<dbReference type="CDD" id="cd17320">
    <property type="entry name" value="MFS_MdfA_MDR_like"/>
    <property type="match status" value="1"/>
</dbReference>
<feature type="transmembrane region" description="Helical" evidence="6">
    <location>
        <begin position="100"/>
        <end position="121"/>
    </location>
</feature>
<feature type="transmembrane region" description="Helical" evidence="6">
    <location>
        <begin position="12"/>
        <end position="31"/>
    </location>
</feature>
<evidence type="ECO:0000313" key="8">
    <source>
        <dbReference type="EMBL" id="MBB1487642.1"/>
    </source>
</evidence>
<reference evidence="8 9" key="1">
    <citation type="submission" date="2020-08" db="EMBL/GenBank/DDBJ databases">
        <title>Oceanospirillum sp. nov. isolated from marine sediment.</title>
        <authorList>
            <person name="Ji X."/>
        </authorList>
    </citation>
    <scope>NUCLEOTIDE SEQUENCE [LARGE SCALE GENOMIC DNA]</scope>
    <source>
        <strain evidence="8 9">D5</strain>
    </source>
</reference>
<dbReference type="Gene3D" id="1.20.1720.10">
    <property type="entry name" value="Multidrug resistance protein D"/>
    <property type="match status" value="1"/>
</dbReference>
<comment type="caution">
    <text evidence="8">The sequence shown here is derived from an EMBL/GenBank/DDBJ whole genome shotgun (WGS) entry which is preliminary data.</text>
</comment>
<feature type="transmembrane region" description="Helical" evidence="6">
    <location>
        <begin position="286"/>
        <end position="308"/>
    </location>
</feature>
<dbReference type="PROSITE" id="PS50850">
    <property type="entry name" value="MFS"/>
    <property type="match status" value="1"/>
</dbReference>
<feature type="transmembrane region" description="Helical" evidence="6">
    <location>
        <begin position="43"/>
        <end position="63"/>
    </location>
</feature>
<feature type="transmembrane region" description="Helical" evidence="6">
    <location>
        <begin position="328"/>
        <end position="353"/>
    </location>
</feature>
<gene>
    <name evidence="8" type="ORF">H4O21_13585</name>
</gene>